<dbReference type="PANTHER" id="PTHR14095">
    <property type="entry name" value="PHOSPHATASE 2A REGULATORY SUBUNIT-RELATED"/>
    <property type="match status" value="1"/>
</dbReference>
<comment type="caution">
    <text evidence="5">The sequence shown here is derived from an EMBL/GenBank/DDBJ whole genome shotgun (WGS) entry which is preliminary data.</text>
</comment>
<dbReference type="Pfam" id="PF17958">
    <property type="entry name" value="EF-hand_13"/>
    <property type="match status" value="1"/>
</dbReference>
<dbReference type="PANTHER" id="PTHR14095:SF0">
    <property type="entry name" value="MIP22305P"/>
    <property type="match status" value="1"/>
</dbReference>
<dbReference type="CDD" id="cd21504">
    <property type="entry name" value="PPP2R3A_B-like"/>
    <property type="match status" value="1"/>
</dbReference>
<evidence type="ECO:0000259" key="4">
    <source>
        <dbReference type="PROSITE" id="PS50222"/>
    </source>
</evidence>
<dbReference type="InterPro" id="IPR002048">
    <property type="entry name" value="EF_hand_dom"/>
</dbReference>
<evidence type="ECO:0000313" key="6">
    <source>
        <dbReference type="Proteomes" id="UP000708208"/>
    </source>
</evidence>
<proteinExistence type="predicted"/>
<reference evidence="5" key="1">
    <citation type="submission" date="2021-06" db="EMBL/GenBank/DDBJ databases">
        <authorList>
            <person name="Hodson N. C."/>
            <person name="Mongue J. A."/>
            <person name="Jaron S. K."/>
        </authorList>
    </citation>
    <scope>NUCLEOTIDE SEQUENCE</scope>
</reference>
<dbReference type="Pfam" id="PF13499">
    <property type="entry name" value="EF-hand_7"/>
    <property type="match status" value="1"/>
</dbReference>
<organism evidence="5 6">
    <name type="scientific">Allacma fusca</name>
    <dbReference type="NCBI Taxonomy" id="39272"/>
    <lineage>
        <taxon>Eukaryota</taxon>
        <taxon>Metazoa</taxon>
        <taxon>Ecdysozoa</taxon>
        <taxon>Arthropoda</taxon>
        <taxon>Hexapoda</taxon>
        <taxon>Collembola</taxon>
        <taxon>Symphypleona</taxon>
        <taxon>Sminthuridae</taxon>
        <taxon>Allacma</taxon>
    </lineage>
</organism>
<keyword evidence="2" id="KW-0106">Calcium</keyword>
<accession>A0A8J2PCF6</accession>
<evidence type="ECO:0000256" key="2">
    <source>
        <dbReference type="ARBA" id="ARBA00022837"/>
    </source>
</evidence>
<protein>
    <recommendedName>
        <fullName evidence="4">EF-hand domain-containing protein</fullName>
    </recommendedName>
</protein>
<dbReference type="GO" id="GO:0019888">
    <property type="term" value="F:protein phosphatase regulator activity"/>
    <property type="evidence" value="ECO:0007669"/>
    <property type="project" value="TreeGrafter"/>
</dbReference>
<evidence type="ECO:0000256" key="1">
    <source>
        <dbReference type="ARBA" id="ARBA00022723"/>
    </source>
</evidence>
<feature type="compositionally biased region" description="Basic and acidic residues" evidence="3">
    <location>
        <begin position="261"/>
        <end position="270"/>
    </location>
</feature>
<dbReference type="AlphaFoldDB" id="A0A8J2PCF6"/>
<dbReference type="GO" id="GO:0000159">
    <property type="term" value="C:protein phosphatase type 2A complex"/>
    <property type="evidence" value="ECO:0007669"/>
    <property type="project" value="TreeGrafter"/>
</dbReference>
<dbReference type="InterPro" id="IPR041534">
    <property type="entry name" value="EF-hand_13"/>
</dbReference>
<feature type="region of interest" description="Disordered" evidence="3">
    <location>
        <begin position="562"/>
        <end position="586"/>
    </location>
</feature>
<dbReference type="FunFam" id="1.10.238.10:FF:000025">
    <property type="entry name" value="serine/threonine-protein phosphatase 2A regulatory subunit B'' subunit alpha"/>
    <property type="match status" value="1"/>
</dbReference>
<dbReference type="Proteomes" id="UP000708208">
    <property type="component" value="Unassembled WGS sequence"/>
</dbReference>
<evidence type="ECO:0000256" key="3">
    <source>
        <dbReference type="SAM" id="MobiDB-lite"/>
    </source>
</evidence>
<keyword evidence="6" id="KW-1185">Reference proteome</keyword>
<dbReference type="OrthoDB" id="5586at2759"/>
<feature type="region of interest" description="Disordered" evidence="3">
    <location>
        <begin position="1015"/>
        <end position="1041"/>
    </location>
</feature>
<dbReference type="GO" id="GO:0005509">
    <property type="term" value="F:calcium ion binding"/>
    <property type="evidence" value="ECO:0007669"/>
    <property type="project" value="InterPro"/>
</dbReference>
<feature type="region of interest" description="Disordered" evidence="3">
    <location>
        <begin position="261"/>
        <end position="323"/>
    </location>
</feature>
<dbReference type="PROSITE" id="PS00018">
    <property type="entry name" value="EF_HAND_1"/>
    <property type="match status" value="1"/>
</dbReference>
<dbReference type="EMBL" id="CAJVCH010362295">
    <property type="protein sequence ID" value="CAG7816148.1"/>
    <property type="molecule type" value="Genomic_DNA"/>
</dbReference>
<dbReference type="FunFam" id="1.10.238.220:FF:000001">
    <property type="entry name" value="Serine/threonine-protein phosphatase 2A regulatory subunit B'' subunit alpha"/>
    <property type="match status" value="1"/>
</dbReference>
<sequence>MCPVTHDENSNEVKIPSPVTSATNISSAMTRTMPTATAPMNRPPLSCLVGRRKENLFCVCVRGAMSSEEVAELAQAIHSHADALYESWTKGPEAIRRMTRMEDTLELLADPGLTPKLEHLVSTFVRRDKAKRQGNGTIIVNNNTISRHQTSPPPSKEDSVSGTVVTNIPITVQQQVNGANKKPLPKSILAVVQRFEPSSSSSSSSSTSSSSPLVSVPVVNNNSVLNSSAVSTVFPALPSDPLRIAGVGNVSRNVLWAESNSRHTVTEKSLRHVHPNSSPPESPLSRSRSPTLSPTRKVRERHIPIERCDDEPSSPRDSTSTRVLNVNKVETTQNVLVNNLTGLGGKRGDIKELEREEERLFQALRTGQIIPTTLSPNFEALRERAFAPLSSSPRIAFAKERIRQSQEHPLTQQRLELQKRLPSPSSSLAAAIAVQQGKIKFQPGFDEEHVPSPTITVRENGIGRHSWVSSLRFNNGASVADRVQLFEKYPSHMVSPPPSPPLLSNSVSLSSPSHPAVMSNGSSNVSIVNVSMAPKDEGVRKQTKSSVTQSAPWRGIPIEPYQPDILGSSAKKQKQTGKPGSPAVVNSRSVYPPVPRFYWPEGKRPPAEFIQDAVSKARDALTKYPPYLSYLHMGQMLTVLGIPLYWKKSIWNFLGLKNEELLDSERFLHFYQRLMSDCPDDETRFLCIMSVTARKKYLSSPHKRASISEEFSFSDVHRMHICMSDFIPMMQDIIDTHPGLGFLRDAPEFHSRYITTVISRIFYKVNRSWSGKITLQELRRSNLMRIIKRLEEETDVNTITEYFSYEHFYVIYCKFWELDKDHDLLIDKKDLQAHGELALSTRIIDRIFEGTVIRGWDVASPVKFTPGKMTYSDFVWFLLSEEDKKTQTAIEYWFRCLDIDGDGVLSPYELQYFYQEQENRIESLGIEPLDFANIYCQMVDMLRCSPTGIRLTDLKRNPQLAATCFNTLFNLDKYLDHEQRDPFAASAASGSGHEAQEGESDWDKYAAAEYENLIAEESPSDHLHENSDFEDSGVGIYSSPQ</sequence>
<feature type="compositionally biased region" description="Low complexity" evidence="3">
    <location>
        <begin position="283"/>
        <end position="295"/>
    </location>
</feature>
<dbReference type="PROSITE" id="PS50222">
    <property type="entry name" value="EF_HAND_2"/>
    <property type="match status" value="1"/>
</dbReference>
<feature type="region of interest" description="Disordered" evidence="3">
    <location>
        <begin position="143"/>
        <end position="162"/>
    </location>
</feature>
<feature type="domain" description="EF-hand" evidence="4">
    <location>
        <begin position="885"/>
        <end position="920"/>
    </location>
</feature>
<name>A0A8J2PCF6_9HEXA</name>
<keyword evidence="1" id="KW-0479">Metal-binding</keyword>
<dbReference type="InterPro" id="IPR018247">
    <property type="entry name" value="EF_Hand_1_Ca_BS"/>
</dbReference>
<gene>
    <name evidence="5" type="ORF">AFUS01_LOCUS26781</name>
</gene>
<evidence type="ECO:0000313" key="5">
    <source>
        <dbReference type="EMBL" id="CAG7816148.1"/>
    </source>
</evidence>